<dbReference type="PANTHER" id="PTHR13164">
    <property type="entry name" value="CALICYLIN BINDING PROTEIN"/>
    <property type="match status" value="1"/>
</dbReference>
<feature type="region of interest" description="Disordered" evidence="1">
    <location>
        <begin position="77"/>
        <end position="105"/>
    </location>
</feature>
<evidence type="ECO:0000313" key="4">
    <source>
        <dbReference type="EMBL" id="CAE0373681.1"/>
    </source>
</evidence>
<evidence type="ECO:0000256" key="2">
    <source>
        <dbReference type="SAM" id="Phobius"/>
    </source>
</evidence>
<name>A0A7S3K6C6_9STRA</name>
<proteinExistence type="predicted"/>
<keyword evidence="2" id="KW-1133">Transmembrane helix</keyword>
<dbReference type="InterPro" id="IPR052289">
    <property type="entry name" value="Calcyclin-binding_UBL-bridge"/>
</dbReference>
<feature type="domain" description="CS" evidence="3">
    <location>
        <begin position="110"/>
        <end position="201"/>
    </location>
</feature>
<dbReference type="GO" id="GO:0005634">
    <property type="term" value="C:nucleus"/>
    <property type="evidence" value="ECO:0007669"/>
    <property type="project" value="TreeGrafter"/>
</dbReference>
<evidence type="ECO:0000259" key="3">
    <source>
        <dbReference type="PROSITE" id="PS51203"/>
    </source>
</evidence>
<feature type="compositionally biased region" description="Basic and acidic residues" evidence="1">
    <location>
        <begin position="77"/>
        <end position="88"/>
    </location>
</feature>
<dbReference type="Gene3D" id="2.60.40.790">
    <property type="match status" value="1"/>
</dbReference>
<reference evidence="4" key="1">
    <citation type="submission" date="2021-01" db="EMBL/GenBank/DDBJ databases">
        <authorList>
            <person name="Corre E."/>
            <person name="Pelletier E."/>
            <person name="Niang G."/>
            <person name="Scheremetjew M."/>
            <person name="Finn R."/>
            <person name="Kale V."/>
            <person name="Holt S."/>
            <person name="Cochrane G."/>
            <person name="Meng A."/>
            <person name="Brown T."/>
            <person name="Cohen L."/>
        </authorList>
    </citation>
    <scope>NUCLEOTIDE SEQUENCE</scope>
    <source>
        <strain evidence="4">CCMP1510</strain>
    </source>
</reference>
<dbReference type="InterPro" id="IPR008978">
    <property type="entry name" value="HSP20-like_chaperone"/>
</dbReference>
<sequence length="224" mass="25263">MYYFSSVVIGTLIVGLVGVVIINGQRRKGSRNTVLNPWTRSKKKGQLGYYYGHQQQISGEKLDASVYAMNKPIRLDPISKKPLDEKGTRMSTPEAKKKSTSPNSTSTQFRQITQYAWTDTETAVTIYIEHKQWSEDSIVKFDLTTPTSLRLELTLNDGFSYLLVLSPLYAAISKMTSKKTAKRLTLKLMKKKEKVKWPSLLGPVNSAVLDNIDTHDELLADEVD</sequence>
<dbReference type="AlphaFoldDB" id="A0A7S3K6C6"/>
<protein>
    <recommendedName>
        <fullName evidence="3">CS domain-containing protein</fullName>
    </recommendedName>
</protein>
<evidence type="ECO:0000256" key="1">
    <source>
        <dbReference type="SAM" id="MobiDB-lite"/>
    </source>
</evidence>
<dbReference type="EMBL" id="HBIJ01022199">
    <property type="protein sequence ID" value="CAE0373681.1"/>
    <property type="molecule type" value="Transcribed_RNA"/>
</dbReference>
<accession>A0A7S3K6C6</accession>
<keyword evidence="2" id="KW-0472">Membrane</keyword>
<organism evidence="4">
    <name type="scientific">Aureoumbra lagunensis</name>
    <dbReference type="NCBI Taxonomy" id="44058"/>
    <lineage>
        <taxon>Eukaryota</taxon>
        <taxon>Sar</taxon>
        <taxon>Stramenopiles</taxon>
        <taxon>Ochrophyta</taxon>
        <taxon>Pelagophyceae</taxon>
        <taxon>Pelagomonadales</taxon>
        <taxon>Aureoumbra</taxon>
    </lineage>
</organism>
<gene>
    <name evidence="4" type="ORF">ALAG00032_LOCUS14482</name>
</gene>
<keyword evidence="2" id="KW-0812">Transmembrane</keyword>
<feature type="transmembrane region" description="Helical" evidence="2">
    <location>
        <begin position="6"/>
        <end position="24"/>
    </location>
</feature>
<dbReference type="SUPFAM" id="SSF49764">
    <property type="entry name" value="HSP20-like chaperones"/>
    <property type="match status" value="1"/>
</dbReference>
<dbReference type="PROSITE" id="PS51203">
    <property type="entry name" value="CS"/>
    <property type="match status" value="1"/>
</dbReference>
<dbReference type="InterPro" id="IPR007052">
    <property type="entry name" value="CS_dom"/>
</dbReference>
<dbReference type="PANTHER" id="PTHR13164:SF3">
    <property type="entry name" value="CALCYCLIN-BINDING PROTEIN"/>
    <property type="match status" value="1"/>
</dbReference>